<name>A0A3A3A5M2_9EURO</name>
<comment type="similarity">
    <text evidence="1">Belongs to the cytochrome P450 family.</text>
</comment>
<dbReference type="InterPro" id="IPR036396">
    <property type="entry name" value="Cyt_P450_sf"/>
</dbReference>
<dbReference type="PRINTS" id="PR00359">
    <property type="entry name" value="BP450"/>
</dbReference>
<keyword evidence="3" id="KW-1185">Reference proteome</keyword>
<dbReference type="GO" id="GO:0016705">
    <property type="term" value="F:oxidoreductase activity, acting on paired donors, with incorporation or reduction of molecular oxygen"/>
    <property type="evidence" value="ECO:0007669"/>
    <property type="project" value="InterPro"/>
</dbReference>
<sequence length="124" mass="13779">MAAIQYIKAGEGVIGSVRSANRDPDMFPVPDRFDIHRMICPSQNLAFGYGPHRCQGQWLSRLELEVALGRILSLRLCNNLSSDIGLVGALIKRLPSLRLAAPFDTLEYTPPTQNVGLMHLPVYF</sequence>
<dbReference type="GO" id="GO:0005506">
    <property type="term" value="F:iron ion binding"/>
    <property type="evidence" value="ECO:0007669"/>
    <property type="project" value="InterPro"/>
</dbReference>
<dbReference type="EMBL" id="MVGC01000011">
    <property type="protein sequence ID" value="RJE27004.1"/>
    <property type="molecule type" value="Genomic_DNA"/>
</dbReference>
<dbReference type="GO" id="GO:0020037">
    <property type="term" value="F:heme binding"/>
    <property type="evidence" value="ECO:0007669"/>
    <property type="project" value="InterPro"/>
</dbReference>
<dbReference type="PANTHER" id="PTHR46696">
    <property type="entry name" value="P450, PUTATIVE (EUROFUNG)-RELATED"/>
    <property type="match status" value="1"/>
</dbReference>
<proteinExistence type="inferred from homology"/>
<protein>
    <submittedName>
        <fullName evidence="2">Cytochrome p450</fullName>
    </submittedName>
</protein>
<gene>
    <name evidence="2" type="ORF">PHISCL_00705</name>
</gene>
<dbReference type="PANTHER" id="PTHR46696:SF6">
    <property type="entry name" value="P450, PUTATIVE (EUROFUNG)-RELATED"/>
    <property type="match status" value="1"/>
</dbReference>
<comment type="caution">
    <text evidence="2">The sequence shown here is derived from an EMBL/GenBank/DDBJ whole genome shotgun (WGS) entry which is preliminary data.</text>
</comment>
<dbReference type="OrthoDB" id="3945418at2759"/>
<dbReference type="Pfam" id="PF00067">
    <property type="entry name" value="p450"/>
    <property type="match status" value="1"/>
</dbReference>
<evidence type="ECO:0000256" key="1">
    <source>
        <dbReference type="ARBA" id="ARBA00010617"/>
    </source>
</evidence>
<evidence type="ECO:0000313" key="2">
    <source>
        <dbReference type="EMBL" id="RJE27004.1"/>
    </source>
</evidence>
<accession>A0A3A3A5M2</accession>
<dbReference type="SUPFAM" id="SSF48264">
    <property type="entry name" value="Cytochrome P450"/>
    <property type="match status" value="1"/>
</dbReference>
<dbReference type="GO" id="GO:0004497">
    <property type="term" value="F:monooxygenase activity"/>
    <property type="evidence" value="ECO:0007669"/>
    <property type="project" value="InterPro"/>
</dbReference>
<dbReference type="InterPro" id="IPR001128">
    <property type="entry name" value="Cyt_P450"/>
</dbReference>
<dbReference type="Gene3D" id="1.10.630.10">
    <property type="entry name" value="Cytochrome P450"/>
    <property type="match status" value="1"/>
</dbReference>
<dbReference type="STRING" id="2070753.A0A3A3A5M2"/>
<dbReference type="AlphaFoldDB" id="A0A3A3A5M2"/>
<organism evidence="2 3">
    <name type="scientific">Aspergillus sclerotialis</name>
    <dbReference type="NCBI Taxonomy" id="2070753"/>
    <lineage>
        <taxon>Eukaryota</taxon>
        <taxon>Fungi</taxon>
        <taxon>Dikarya</taxon>
        <taxon>Ascomycota</taxon>
        <taxon>Pezizomycotina</taxon>
        <taxon>Eurotiomycetes</taxon>
        <taxon>Eurotiomycetidae</taxon>
        <taxon>Eurotiales</taxon>
        <taxon>Aspergillaceae</taxon>
        <taxon>Aspergillus</taxon>
        <taxon>Aspergillus subgen. Polypaecilum</taxon>
    </lineage>
</organism>
<evidence type="ECO:0000313" key="3">
    <source>
        <dbReference type="Proteomes" id="UP000266188"/>
    </source>
</evidence>
<dbReference type="InterPro" id="IPR002397">
    <property type="entry name" value="Cyt_P450_B"/>
</dbReference>
<dbReference type="Proteomes" id="UP000266188">
    <property type="component" value="Unassembled WGS sequence"/>
</dbReference>
<reference evidence="3" key="1">
    <citation type="submission" date="2017-02" db="EMBL/GenBank/DDBJ databases">
        <authorList>
            <person name="Tafer H."/>
            <person name="Lopandic K."/>
        </authorList>
    </citation>
    <scope>NUCLEOTIDE SEQUENCE [LARGE SCALE GENOMIC DNA]</scope>
    <source>
        <strain evidence="3">CBS 366.77</strain>
    </source>
</reference>